<comment type="caution">
    <text evidence="2">The sequence shown here is derived from an EMBL/GenBank/DDBJ whole genome shotgun (WGS) entry which is preliminary data.</text>
</comment>
<accession>A0AAU9V303</accession>
<keyword evidence="3" id="KW-1185">Reference proteome</keyword>
<evidence type="ECO:0000313" key="3">
    <source>
        <dbReference type="Proteomes" id="UP001153954"/>
    </source>
</evidence>
<protein>
    <submittedName>
        <fullName evidence="2">Uncharacterized protein</fullName>
    </submittedName>
</protein>
<dbReference type="EMBL" id="CAKOGL010000026">
    <property type="protein sequence ID" value="CAH2103445.1"/>
    <property type="molecule type" value="Genomic_DNA"/>
</dbReference>
<reference evidence="2" key="1">
    <citation type="submission" date="2022-03" db="EMBL/GenBank/DDBJ databases">
        <authorList>
            <person name="Tunstrom K."/>
        </authorList>
    </citation>
    <scope>NUCLEOTIDE SEQUENCE</scope>
</reference>
<organism evidence="2 3">
    <name type="scientific">Euphydryas editha</name>
    <name type="common">Edith's checkerspot</name>
    <dbReference type="NCBI Taxonomy" id="104508"/>
    <lineage>
        <taxon>Eukaryota</taxon>
        <taxon>Metazoa</taxon>
        <taxon>Ecdysozoa</taxon>
        <taxon>Arthropoda</taxon>
        <taxon>Hexapoda</taxon>
        <taxon>Insecta</taxon>
        <taxon>Pterygota</taxon>
        <taxon>Neoptera</taxon>
        <taxon>Endopterygota</taxon>
        <taxon>Lepidoptera</taxon>
        <taxon>Glossata</taxon>
        <taxon>Ditrysia</taxon>
        <taxon>Papilionoidea</taxon>
        <taxon>Nymphalidae</taxon>
        <taxon>Nymphalinae</taxon>
        <taxon>Euphydryas</taxon>
    </lineage>
</organism>
<gene>
    <name evidence="2" type="ORF">EEDITHA_LOCUS17957</name>
</gene>
<sequence length="95" mass="10418">MVGVQPCVRASRGSGADARERRAGGERGAHTWHAGGERAGMRPRHTACACSSSSRHALPATHDEEDRRFNFVPYNCFNTKLKPDTGQGDMITYGW</sequence>
<evidence type="ECO:0000256" key="1">
    <source>
        <dbReference type="SAM" id="MobiDB-lite"/>
    </source>
</evidence>
<dbReference type="Proteomes" id="UP001153954">
    <property type="component" value="Unassembled WGS sequence"/>
</dbReference>
<proteinExistence type="predicted"/>
<dbReference type="AlphaFoldDB" id="A0AAU9V303"/>
<evidence type="ECO:0000313" key="2">
    <source>
        <dbReference type="EMBL" id="CAH2103445.1"/>
    </source>
</evidence>
<feature type="compositionally biased region" description="Basic and acidic residues" evidence="1">
    <location>
        <begin position="17"/>
        <end position="40"/>
    </location>
</feature>
<name>A0AAU9V303_EUPED</name>
<feature type="region of interest" description="Disordered" evidence="1">
    <location>
        <begin position="1"/>
        <end position="40"/>
    </location>
</feature>